<proteinExistence type="predicted"/>
<dbReference type="Gene3D" id="1.10.533.10">
    <property type="entry name" value="Death Domain, Fas"/>
    <property type="match status" value="1"/>
</dbReference>
<reference evidence="1 2" key="1">
    <citation type="submission" date="2020-08" db="EMBL/GenBank/DDBJ databases">
        <authorList>
            <person name="Koutsovoulos G."/>
            <person name="Danchin GJ E."/>
        </authorList>
    </citation>
    <scope>NUCLEOTIDE SEQUENCE [LARGE SCALE GENOMIC DNA]</scope>
</reference>
<protein>
    <submittedName>
        <fullName evidence="1">Uncharacterized protein</fullName>
    </submittedName>
</protein>
<dbReference type="InterPro" id="IPR011029">
    <property type="entry name" value="DEATH-like_dom_sf"/>
</dbReference>
<dbReference type="AlphaFoldDB" id="A0A6V7VYB3"/>
<sequence length="378" mass="43294">MANAEENFEDGGGESVTVTIALDLPESENIKNTRNETFVDNIEVDDEFLNFLSIPLPISPSELISNFKQKNSLFSSILIKDISFELKNILEIRLSTSSCGSMRNWEFLAACMGLSIDEIVGMRKNENPINILLQKFSNEYFLKLLELIGQSGRVDVLLALEPFIGKISNERKLNKNIHQQQQQINSPINLRDSSLLTFSSDIQRQNSSLILQGPFIFILHHENKNNKDLRRLHKMFIKNLERCAAAAERGKKILDVDNCFSGEDLFGSIQKYFENASQILLALSSDYSEIICSDNEQIQELDQKIQLKRSLHQMTFQEVLYNRGENKRFRVLLMRGTGPEHIPRGWPSNTLHYRFPEDFSELCTRLLDGEGDKLISNE</sequence>
<evidence type="ECO:0000313" key="2">
    <source>
        <dbReference type="Proteomes" id="UP000580250"/>
    </source>
</evidence>
<gene>
    <name evidence="1" type="ORF">MENT_LOCUS31184</name>
</gene>
<evidence type="ECO:0000313" key="1">
    <source>
        <dbReference type="EMBL" id="CAD2179191.1"/>
    </source>
</evidence>
<dbReference type="OrthoDB" id="6021171at2759"/>
<dbReference type="EMBL" id="CAJEWN010000338">
    <property type="protein sequence ID" value="CAD2179191.1"/>
    <property type="molecule type" value="Genomic_DNA"/>
</dbReference>
<comment type="caution">
    <text evidence="1">The sequence shown here is derived from an EMBL/GenBank/DDBJ whole genome shotgun (WGS) entry which is preliminary data.</text>
</comment>
<accession>A0A6V7VYB3</accession>
<dbReference type="Proteomes" id="UP000580250">
    <property type="component" value="Unassembled WGS sequence"/>
</dbReference>
<name>A0A6V7VYB3_MELEN</name>
<organism evidence="1 2">
    <name type="scientific">Meloidogyne enterolobii</name>
    <name type="common">Root-knot nematode worm</name>
    <name type="synonym">Meloidogyne mayaguensis</name>
    <dbReference type="NCBI Taxonomy" id="390850"/>
    <lineage>
        <taxon>Eukaryota</taxon>
        <taxon>Metazoa</taxon>
        <taxon>Ecdysozoa</taxon>
        <taxon>Nematoda</taxon>
        <taxon>Chromadorea</taxon>
        <taxon>Rhabditida</taxon>
        <taxon>Tylenchina</taxon>
        <taxon>Tylenchomorpha</taxon>
        <taxon>Tylenchoidea</taxon>
        <taxon>Meloidogynidae</taxon>
        <taxon>Meloidogyninae</taxon>
        <taxon>Meloidogyne</taxon>
    </lineage>
</organism>